<dbReference type="InterPro" id="IPR004558">
    <property type="entry name" value="Coprogen_oxidase_HemN"/>
</dbReference>
<dbReference type="InterPro" id="IPR006638">
    <property type="entry name" value="Elp3/MiaA/NifB-like_rSAM"/>
</dbReference>
<keyword evidence="8 15" id="KW-0479">Metal-binding</keyword>
<dbReference type="SUPFAM" id="SSF102114">
    <property type="entry name" value="Radical SAM enzymes"/>
    <property type="match status" value="1"/>
</dbReference>
<dbReference type="GO" id="GO:0006782">
    <property type="term" value="P:protoporphyrinogen IX biosynthetic process"/>
    <property type="evidence" value="ECO:0007669"/>
    <property type="project" value="UniProtKB-UniPathway"/>
</dbReference>
<comment type="pathway">
    <text evidence="2 15">Porphyrin-containing compound metabolism; protoporphyrin-IX biosynthesis; protoporphyrinogen-IX from coproporphyrinogen-III (AdoMet route): step 1/1.</text>
</comment>
<dbReference type="PANTHER" id="PTHR13932">
    <property type="entry name" value="COPROPORPHYRINIGEN III OXIDASE"/>
    <property type="match status" value="1"/>
</dbReference>
<organism evidence="19 20">
    <name type="scientific">Novosphingobium aromaticivorans (strain ATCC 700278 / DSM 12444 / CCUG 56034 / CIP 105152 / NBRC 16084 / F199)</name>
    <dbReference type="NCBI Taxonomy" id="279238"/>
    <lineage>
        <taxon>Bacteria</taxon>
        <taxon>Pseudomonadati</taxon>
        <taxon>Pseudomonadota</taxon>
        <taxon>Alphaproteobacteria</taxon>
        <taxon>Sphingomonadales</taxon>
        <taxon>Sphingomonadaceae</taxon>
        <taxon>Novosphingobium</taxon>
    </lineage>
</organism>
<comment type="cofactor">
    <cofactor evidence="15 17">
        <name>[4Fe-4S] cluster</name>
        <dbReference type="ChEBI" id="CHEBI:49883"/>
    </cofactor>
    <text evidence="15 17">Binds 1 [4Fe-4S] cluster. The cluster is coordinated with 3 cysteines and an exchangeable S-adenosyl-L-methionine.</text>
</comment>
<dbReference type="Proteomes" id="UP000009134">
    <property type="component" value="Chromosome"/>
</dbReference>
<dbReference type="AlphaFoldDB" id="Q2G568"/>
<keyword evidence="20" id="KW-1185">Reference proteome</keyword>
<dbReference type="Pfam" id="PF04055">
    <property type="entry name" value="Radical_SAM"/>
    <property type="match status" value="1"/>
</dbReference>
<comment type="function">
    <text evidence="13">Involved in the heme biosynthesis. Catalyzes the anaerobic oxidative decarboxylation of propionate groups of rings A and B of coproporphyrinogen III to yield the vinyl groups in protoporphyrinogen IX.</text>
</comment>
<evidence type="ECO:0000256" key="15">
    <source>
        <dbReference type="PIRNR" id="PIRNR000167"/>
    </source>
</evidence>
<feature type="binding site" evidence="16">
    <location>
        <position position="118"/>
    </location>
    <ligand>
        <name>S-adenosyl-L-methionine</name>
        <dbReference type="ChEBI" id="CHEBI:59789"/>
        <label>1</label>
    </ligand>
</feature>
<dbReference type="PANTHER" id="PTHR13932:SF6">
    <property type="entry name" value="OXYGEN-INDEPENDENT COPROPORPHYRINOGEN III OXIDASE"/>
    <property type="match status" value="1"/>
</dbReference>
<keyword evidence="7 15" id="KW-0949">S-adenosyl-L-methionine</keyword>
<evidence type="ECO:0000313" key="20">
    <source>
        <dbReference type="Proteomes" id="UP000009134"/>
    </source>
</evidence>
<evidence type="ECO:0000256" key="7">
    <source>
        <dbReference type="ARBA" id="ARBA00022691"/>
    </source>
</evidence>
<evidence type="ECO:0000256" key="17">
    <source>
        <dbReference type="PIRSR" id="PIRSR000167-2"/>
    </source>
</evidence>
<dbReference type="InterPro" id="IPR007197">
    <property type="entry name" value="rSAM"/>
</dbReference>
<feature type="domain" description="Radical SAM core" evidence="18">
    <location>
        <begin position="52"/>
        <end position="288"/>
    </location>
</feature>
<dbReference type="EMBL" id="CP000248">
    <property type="protein sequence ID" value="ABD27005.1"/>
    <property type="molecule type" value="Genomic_DNA"/>
</dbReference>
<feature type="binding site" evidence="17">
    <location>
        <position position="71"/>
    </location>
    <ligand>
        <name>[4Fe-4S] cluster</name>
        <dbReference type="ChEBI" id="CHEBI:49883"/>
        <note>4Fe-4S-S-AdoMet</note>
    </ligand>
</feature>
<dbReference type="GO" id="GO:0051539">
    <property type="term" value="F:4 iron, 4 sulfur cluster binding"/>
    <property type="evidence" value="ECO:0007669"/>
    <property type="project" value="UniProtKB-KW"/>
</dbReference>
<dbReference type="CDD" id="cd01335">
    <property type="entry name" value="Radical_SAM"/>
    <property type="match status" value="1"/>
</dbReference>
<dbReference type="STRING" id="279238.Saro_2569"/>
<comment type="subcellular location">
    <subcellularLocation>
        <location evidence="1 15">Cytoplasm</location>
    </subcellularLocation>
</comment>
<dbReference type="EC" id="1.3.98.3" evidence="15"/>
<evidence type="ECO:0000256" key="13">
    <source>
        <dbReference type="ARBA" id="ARBA00024295"/>
    </source>
</evidence>
<feature type="binding site" evidence="16">
    <location>
        <position position="214"/>
    </location>
    <ligand>
        <name>S-adenosyl-L-methionine</name>
        <dbReference type="ChEBI" id="CHEBI:59789"/>
        <label>2</label>
    </ligand>
</feature>
<comment type="catalytic activity">
    <reaction evidence="14 15">
        <text>coproporphyrinogen III + 2 S-adenosyl-L-methionine = protoporphyrinogen IX + 2 5'-deoxyadenosine + 2 L-methionine + 2 CO2</text>
        <dbReference type="Rhea" id="RHEA:15425"/>
        <dbReference type="ChEBI" id="CHEBI:16526"/>
        <dbReference type="ChEBI" id="CHEBI:17319"/>
        <dbReference type="ChEBI" id="CHEBI:57307"/>
        <dbReference type="ChEBI" id="CHEBI:57309"/>
        <dbReference type="ChEBI" id="CHEBI:57844"/>
        <dbReference type="ChEBI" id="CHEBI:59789"/>
        <dbReference type="EC" id="1.3.98.3"/>
    </reaction>
</comment>
<evidence type="ECO:0000256" key="6">
    <source>
        <dbReference type="ARBA" id="ARBA00022490"/>
    </source>
</evidence>
<evidence type="ECO:0000313" key="19">
    <source>
        <dbReference type="EMBL" id="ABD27005.1"/>
    </source>
</evidence>
<dbReference type="Gene3D" id="3.80.30.20">
    <property type="entry name" value="tm_1862 like domain"/>
    <property type="match status" value="1"/>
</dbReference>
<dbReference type="SMART" id="SM00729">
    <property type="entry name" value="Elp3"/>
    <property type="match status" value="1"/>
</dbReference>
<feature type="binding site" evidence="16">
    <location>
        <position position="61"/>
    </location>
    <ligand>
        <name>S-adenosyl-L-methionine</name>
        <dbReference type="ChEBI" id="CHEBI:59789"/>
        <label>1</label>
    </ligand>
</feature>
<dbReference type="GO" id="GO:0005737">
    <property type="term" value="C:cytoplasm"/>
    <property type="evidence" value="ECO:0007669"/>
    <property type="project" value="UniProtKB-SubCell"/>
</dbReference>
<dbReference type="InterPro" id="IPR023404">
    <property type="entry name" value="rSAM_horseshoe"/>
</dbReference>
<keyword evidence="5 15" id="KW-0004">4Fe-4S</keyword>
<evidence type="ECO:0000256" key="12">
    <source>
        <dbReference type="ARBA" id="ARBA00023244"/>
    </source>
</evidence>
<dbReference type="eggNOG" id="COG0635">
    <property type="taxonomic scope" value="Bacteria"/>
</dbReference>
<evidence type="ECO:0000256" key="11">
    <source>
        <dbReference type="ARBA" id="ARBA00023014"/>
    </source>
</evidence>
<feature type="binding site" evidence="16">
    <location>
        <begin position="73"/>
        <end position="75"/>
    </location>
    <ligand>
        <name>S-adenosyl-L-methionine</name>
        <dbReference type="ChEBI" id="CHEBI:59789"/>
        <label>2</label>
    </ligand>
</feature>
<dbReference type="UniPathway" id="UPA00251">
    <property type="reaction ID" value="UER00323"/>
</dbReference>
<dbReference type="SFLD" id="SFLDS00029">
    <property type="entry name" value="Radical_SAM"/>
    <property type="match status" value="1"/>
</dbReference>
<evidence type="ECO:0000256" key="2">
    <source>
        <dbReference type="ARBA" id="ARBA00004785"/>
    </source>
</evidence>
<dbReference type="PIRSF" id="PIRSF000167">
    <property type="entry name" value="HemN"/>
    <property type="match status" value="1"/>
</dbReference>
<evidence type="ECO:0000259" key="18">
    <source>
        <dbReference type="PROSITE" id="PS51918"/>
    </source>
</evidence>
<dbReference type="SFLD" id="SFLDG01065">
    <property type="entry name" value="anaerobic_coproporphyrinogen-I"/>
    <property type="match status" value="1"/>
</dbReference>
<dbReference type="GO" id="GO:0051989">
    <property type="term" value="F:coproporphyrinogen dehydrogenase activity"/>
    <property type="evidence" value="ECO:0007669"/>
    <property type="project" value="UniProtKB-EC"/>
</dbReference>
<dbReference type="Gene3D" id="1.10.10.920">
    <property type="match status" value="1"/>
</dbReference>
<feature type="binding site" evidence="16">
    <location>
        <position position="189"/>
    </location>
    <ligand>
        <name>S-adenosyl-L-methionine</name>
        <dbReference type="ChEBI" id="CHEBI:59789"/>
        <label>2</label>
    </ligand>
</feature>
<protein>
    <recommendedName>
        <fullName evidence="15">Coproporphyrinogen-III oxidase</fullName>
        <ecNumber evidence="15">1.3.98.3</ecNumber>
    </recommendedName>
</protein>
<dbReference type="HOGENOM" id="CLU_027579_3_0_5"/>
<dbReference type="GO" id="GO:0046872">
    <property type="term" value="F:metal ion binding"/>
    <property type="evidence" value="ECO:0007669"/>
    <property type="project" value="UniProtKB-KW"/>
</dbReference>
<evidence type="ECO:0000256" key="8">
    <source>
        <dbReference type="ARBA" id="ARBA00022723"/>
    </source>
</evidence>
<dbReference type="GO" id="GO:0004109">
    <property type="term" value="F:coproporphyrinogen oxidase activity"/>
    <property type="evidence" value="ECO:0007669"/>
    <property type="project" value="InterPro"/>
</dbReference>
<evidence type="ECO:0000256" key="1">
    <source>
        <dbReference type="ARBA" id="ARBA00004496"/>
    </source>
</evidence>
<evidence type="ECO:0000256" key="14">
    <source>
        <dbReference type="ARBA" id="ARBA00048321"/>
    </source>
</evidence>
<keyword evidence="10 15" id="KW-0408">Iron</keyword>
<evidence type="ECO:0000256" key="9">
    <source>
        <dbReference type="ARBA" id="ARBA00023002"/>
    </source>
</evidence>
<dbReference type="NCBIfam" id="TIGR00538">
    <property type="entry name" value="hemN"/>
    <property type="match status" value="1"/>
</dbReference>
<dbReference type="KEGG" id="nar:Saro_2569"/>
<keyword evidence="11 15" id="KW-0411">Iron-sulfur</keyword>
<feature type="binding site" evidence="16">
    <location>
        <position position="248"/>
    </location>
    <ligand>
        <name>S-adenosyl-L-methionine</name>
        <dbReference type="ChEBI" id="CHEBI:59789"/>
        <label>2</label>
    </ligand>
</feature>
<reference evidence="20" key="1">
    <citation type="submission" date="2006-01" db="EMBL/GenBank/DDBJ databases">
        <title>Complete sequence of Novosphingobium aromaticivorans DSM 12444.</title>
        <authorList>
            <consortium name="US DOE Joint Genome Institute"/>
            <person name="Copeland A."/>
            <person name="Lucas S."/>
            <person name="Lapidus A."/>
            <person name="Barry K."/>
            <person name="Detter J.C."/>
            <person name="Glavina T."/>
            <person name="Hammon N."/>
            <person name="Israni S."/>
            <person name="Pitluck S."/>
            <person name="Chain P."/>
            <person name="Malfatti S."/>
            <person name="Shin M."/>
            <person name="Vergez L."/>
            <person name="Schmutz J."/>
            <person name="Larimer F."/>
            <person name="Land M."/>
            <person name="Kyrpides N."/>
            <person name="Ivanova N."/>
            <person name="Fredrickson J."/>
            <person name="Balkwill D."/>
            <person name="Romine M.F."/>
            <person name="Richardson P."/>
        </authorList>
    </citation>
    <scope>NUCLEOTIDE SEQUENCE [LARGE SCALE GENOMIC DNA]</scope>
    <source>
        <strain evidence="20">ATCC 700278 / DSM 12444 / CCUG 56034 / CIP 105152 / NBRC 16084 / F199</strain>
    </source>
</reference>
<evidence type="ECO:0000256" key="10">
    <source>
        <dbReference type="ARBA" id="ARBA00023004"/>
    </source>
</evidence>
<dbReference type="PROSITE" id="PS51918">
    <property type="entry name" value="RADICAL_SAM"/>
    <property type="match status" value="1"/>
</dbReference>
<dbReference type="InterPro" id="IPR058240">
    <property type="entry name" value="rSAM_sf"/>
</dbReference>
<feature type="binding site" evidence="16">
    <location>
        <position position="177"/>
    </location>
    <ligand>
        <name>S-adenosyl-L-methionine</name>
        <dbReference type="ChEBI" id="CHEBI:59789"/>
        <label>2</label>
    </ligand>
</feature>
<proteinExistence type="inferred from homology"/>
<keyword evidence="9 15" id="KW-0560">Oxidoreductase</keyword>
<feature type="binding site" evidence="17">
    <location>
        <position position="74"/>
    </location>
    <ligand>
        <name>[4Fe-4S] cluster</name>
        <dbReference type="ChEBI" id="CHEBI:49883"/>
        <note>4Fe-4S-S-AdoMet</note>
    </ligand>
</feature>
<sequence>MSPDLMIRPETVADWTYYPELLERPVPRYTSYPTAAEFVEESFEERQRQALQSLRGPVSLYLHIPYCQEICWYCGCNTGAANKTQRLGAYLEALHHEIELVARNLHSSVRISRIAFGGGSPNAIKPTDFVRLVDRLTVNFRLASPVLSIELDPRSLEPGWFLAIRGIGVIKASLGVQTLDPRVQAAIGRVQPREHIERAVDGLRKAGVDSINFDLMYGLPFQDDAILADTLDQSVAMGADRIALFGYAHVPHMIPRQKRIDVSQLPDQRARFRMAAQGHAQLVDAGYRAIGFDHFALPGDDLALAAERGALRRNFQGFTDDPAPVLIGLGASSISEFPDLFVQNEKNAGRYRMLVGASQLTGRKGVVRTAEDRRRGAIITDLLCQGGARIDADLLAMNRDRLVPFIERGLARLDGNVLALLAGSEPYARSIAAVFDAYRAGPHQFSSAV</sequence>
<comment type="subunit">
    <text evidence="4">Monomer.</text>
</comment>
<keyword evidence="6 15" id="KW-0963">Cytoplasm</keyword>
<name>Q2G568_NOVAD</name>
<evidence type="ECO:0000256" key="5">
    <source>
        <dbReference type="ARBA" id="ARBA00022485"/>
    </source>
</evidence>
<evidence type="ECO:0000256" key="3">
    <source>
        <dbReference type="ARBA" id="ARBA00005493"/>
    </source>
</evidence>
<gene>
    <name evidence="19" type="ordered locus">Saro_2569</name>
</gene>
<evidence type="ECO:0000256" key="4">
    <source>
        <dbReference type="ARBA" id="ARBA00011245"/>
    </source>
</evidence>
<comment type="similarity">
    <text evidence="3 15">Belongs to the anaerobic coproporphyrinogen-III oxidase family.</text>
</comment>
<feature type="binding site" evidence="17">
    <location>
        <position position="67"/>
    </location>
    <ligand>
        <name>[4Fe-4S] cluster</name>
        <dbReference type="ChEBI" id="CHEBI:49883"/>
        <note>4Fe-4S-S-AdoMet</note>
    </ligand>
</feature>
<dbReference type="InterPro" id="IPR034505">
    <property type="entry name" value="Coproporphyrinogen-III_oxidase"/>
</dbReference>
<feature type="binding site" evidence="16">
    <location>
        <position position="150"/>
    </location>
    <ligand>
        <name>S-adenosyl-L-methionine</name>
        <dbReference type="ChEBI" id="CHEBI:59789"/>
        <label>1</label>
    </ligand>
</feature>
<evidence type="ECO:0000256" key="16">
    <source>
        <dbReference type="PIRSR" id="PIRSR000167-1"/>
    </source>
</evidence>
<accession>Q2G568</accession>
<keyword evidence="12 15" id="KW-0627">Porphyrin biosynthesis</keyword>
<feature type="binding site" evidence="16">
    <location>
        <position position="334"/>
    </location>
    <ligand>
        <name>S-adenosyl-L-methionine</name>
        <dbReference type="ChEBI" id="CHEBI:59789"/>
        <label>1</label>
    </ligand>
</feature>